<dbReference type="Pfam" id="PF02541">
    <property type="entry name" value="Ppx-GppA"/>
    <property type="match status" value="1"/>
</dbReference>
<dbReference type="InterPro" id="IPR043129">
    <property type="entry name" value="ATPase_NBD"/>
</dbReference>
<evidence type="ECO:0000313" key="3">
    <source>
        <dbReference type="Proteomes" id="UP000434580"/>
    </source>
</evidence>
<dbReference type="PANTHER" id="PTHR30005">
    <property type="entry name" value="EXOPOLYPHOSPHATASE"/>
    <property type="match status" value="1"/>
</dbReference>
<dbReference type="EC" id="3.6.1.11" evidence="2"/>
<reference evidence="2 3" key="1">
    <citation type="submission" date="2019-11" db="EMBL/GenBank/DDBJ databases">
        <authorList>
            <person name="Holert J."/>
        </authorList>
    </citation>
    <scope>NUCLEOTIDE SEQUENCE [LARGE SCALE GENOMIC DNA]</scope>
    <source>
        <strain evidence="2">BC5_2</strain>
    </source>
</reference>
<proteinExistence type="predicted"/>
<dbReference type="Gene3D" id="3.30.420.150">
    <property type="entry name" value="Exopolyphosphatase. Domain 2"/>
    <property type="match status" value="1"/>
</dbReference>
<dbReference type="EMBL" id="CACSII010000008">
    <property type="protein sequence ID" value="CAA0100758.1"/>
    <property type="molecule type" value="Genomic_DNA"/>
</dbReference>
<dbReference type="SUPFAM" id="SSF53067">
    <property type="entry name" value="Actin-like ATPase domain"/>
    <property type="match status" value="2"/>
</dbReference>
<feature type="domain" description="Ppx/GppA phosphatase N-terminal" evidence="1">
    <location>
        <begin position="30"/>
        <end position="309"/>
    </location>
</feature>
<dbReference type="Proteomes" id="UP000434580">
    <property type="component" value="Unassembled WGS sequence"/>
</dbReference>
<evidence type="ECO:0000313" key="2">
    <source>
        <dbReference type="EMBL" id="CAA0100758.1"/>
    </source>
</evidence>
<dbReference type="GO" id="GO:0004309">
    <property type="term" value="F:exopolyphosphatase activity"/>
    <property type="evidence" value="ECO:0007669"/>
    <property type="project" value="UniProtKB-EC"/>
</dbReference>
<name>A0A5S9QG33_9GAMM</name>
<accession>A0A5S9QG33</accession>
<protein>
    <submittedName>
        <fullName evidence="2">Exopolyphosphatase</fullName>
        <ecNumber evidence="2">3.6.1.11</ecNumber>
    </submittedName>
</protein>
<dbReference type="PANTHER" id="PTHR30005:SF0">
    <property type="entry name" value="RETROGRADE REGULATION PROTEIN 2"/>
    <property type="match status" value="1"/>
</dbReference>
<evidence type="ECO:0000259" key="1">
    <source>
        <dbReference type="Pfam" id="PF02541"/>
    </source>
</evidence>
<dbReference type="InterPro" id="IPR003695">
    <property type="entry name" value="Ppx_GppA_N"/>
</dbReference>
<dbReference type="InterPro" id="IPR050273">
    <property type="entry name" value="GppA/Ppx_hydrolase"/>
</dbReference>
<dbReference type="CDD" id="cd24053">
    <property type="entry name" value="ASKHA_NBD_EcPPX-GppA-like"/>
    <property type="match status" value="1"/>
</dbReference>
<gene>
    <name evidence="2" type="primary">ppx_2</name>
    <name evidence="2" type="ORF">DPBNPPHM_03836</name>
</gene>
<dbReference type="Gene3D" id="3.30.420.40">
    <property type="match status" value="1"/>
</dbReference>
<keyword evidence="2" id="KW-0378">Hydrolase</keyword>
<dbReference type="AlphaFoldDB" id="A0A5S9QG33"/>
<sequence>MYPKNIVSESTPKDYYAALDLGSNSFHLLIGQVSNNKITIIERYSTKVRLGASVVNTGSISDEAMQRGLDCLQEFSEHIRQYPHCQIKVCGTQALRKANNAHYFLVEAEKLGMPVEIIDGQTEARWIYKGVSHALPDNDEKRLVIDIGGGSTEFAFGRQNKLHKAISLTLGCVTLREKHFANGAITDKAWQSTKKAAKALLQEHLEEITGDFDTVYASSGTAKLLKNVCVENGFSKKHIDRNALKSLQKTLMKLSHTDDIDLPGVKENRRDLLLPGLAILLAIMDTLTIKRIIFSKTALREGMLLHMHEKTHRHQQTSSALATDV</sequence>
<organism evidence="2 3">
    <name type="scientific">BD1-7 clade bacterium</name>
    <dbReference type="NCBI Taxonomy" id="2029982"/>
    <lineage>
        <taxon>Bacteria</taxon>
        <taxon>Pseudomonadati</taxon>
        <taxon>Pseudomonadota</taxon>
        <taxon>Gammaproteobacteria</taxon>
        <taxon>Cellvibrionales</taxon>
        <taxon>Spongiibacteraceae</taxon>
        <taxon>BD1-7 clade</taxon>
    </lineage>
</organism>